<keyword evidence="2" id="KW-0255">Endonuclease</keyword>
<accession>A0A2P6ME60</accession>
<keyword evidence="3" id="KW-1185">Reference proteome</keyword>
<evidence type="ECO:0000259" key="1">
    <source>
        <dbReference type="SMART" id="SM00507"/>
    </source>
</evidence>
<dbReference type="InterPro" id="IPR009061">
    <property type="entry name" value="DNA-bd_dom_put_sf"/>
</dbReference>
<sequence>MFAPELREKLGISNSTLYRMEKEGLPFTKFGRNKVYDYDQVYAWLNQKNANLSEFKLGSSYSNEEISSGFKCGTQGGMRRSHTTNTLVLFTDRTKEYADRWEIDENGEEVLHYTGMGLEGNQSLDNAQNRTLANSHSNGIHIYLFETMQPGEHFFRGEVHLSAEPYTESQKNRKVWMFPLKLVVSNPLPEQVVKLREASEESYFNKHSANILREKADEQIYASARIITTIHYERNKYLKAYVKKRAEGKCEFCGSNAPFQSDDGEPFLEIHHIIWLSRGGADDKFNTCAVCPNCHRKIHYFDDRDTEVYLLDMVAQKETEQ</sequence>
<dbReference type="RefSeq" id="WP_105960051.1">
    <property type="nucleotide sequence ID" value="NZ_PVNS01000014.1"/>
</dbReference>
<dbReference type="InterPro" id="IPR003615">
    <property type="entry name" value="HNH_nuc"/>
</dbReference>
<dbReference type="InterPro" id="IPR036388">
    <property type="entry name" value="WH-like_DNA-bd_sf"/>
</dbReference>
<dbReference type="SUPFAM" id="SSF46955">
    <property type="entry name" value="Putative DNA-binding domain"/>
    <property type="match status" value="1"/>
</dbReference>
<dbReference type="Pfam" id="PF01844">
    <property type="entry name" value="HNH"/>
    <property type="match status" value="1"/>
</dbReference>
<dbReference type="GO" id="GO:0004519">
    <property type="term" value="F:endonuclease activity"/>
    <property type="evidence" value="ECO:0007669"/>
    <property type="project" value="UniProtKB-KW"/>
</dbReference>
<name>A0A2P6ME60_ALKUR</name>
<dbReference type="EMBL" id="PVNS01000014">
    <property type="protein sequence ID" value="PRO64560.1"/>
    <property type="molecule type" value="Genomic_DNA"/>
</dbReference>
<feature type="domain" description="HNH nuclease" evidence="1">
    <location>
        <begin position="237"/>
        <end position="296"/>
    </location>
</feature>
<dbReference type="Gene3D" id="1.10.10.10">
    <property type="entry name" value="Winged helix-like DNA-binding domain superfamily/Winged helix DNA-binding domain"/>
    <property type="match status" value="1"/>
</dbReference>
<keyword evidence="2" id="KW-0540">Nuclease</keyword>
<dbReference type="CDD" id="cd00085">
    <property type="entry name" value="HNHc"/>
    <property type="match status" value="1"/>
</dbReference>
<organism evidence="2 3">
    <name type="scientific">Alkalicoccus urumqiensis</name>
    <name type="common">Bacillus urumqiensis</name>
    <dbReference type="NCBI Taxonomy" id="1548213"/>
    <lineage>
        <taxon>Bacteria</taxon>
        <taxon>Bacillati</taxon>
        <taxon>Bacillota</taxon>
        <taxon>Bacilli</taxon>
        <taxon>Bacillales</taxon>
        <taxon>Bacillaceae</taxon>
        <taxon>Alkalicoccus</taxon>
    </lineage>
</organism>
<dbReference type="AlphaFoldDB" id="A0A2P6ME60"/>
<dbReference type="Proteomes" id="UP000243650">
    <property type="component" value="Unassembled WGS sequence"/>
</dbReference>
<proteinExistence type="predicted"/>
<dbReference type="OrthoDB" id="9781481at2"/>
<dbReference type="GO" id="GO:0003676">
    <property type="term" value="F:nucleic acid binding"/>
    <property type="evidence" value="ECO:0007669"/>
    <property type="project" value="InterPro"/>
</dbReference>
<protein>
    <submittedName>
        <fullName evidence="2">Restriction endonuclease</fullName>
    </submittedName>
</protein>
<dbReference type="InterPro" id="IPR002711">
    <property type="entry name" value="HNH"/>
</dbReference>
<dbReference type="Pfam" id="PF26348">
    <property type="entry name" value="SRA_ScoMcrA"/>
    <property type="match status" value="1"/>
</dbReference>
<gene>
    <name evidence="2" type="ORF">C6I21_13760</name>
</gene>
<dbReference type="SMART" id="SM00507">
    <property type="entry name" value="HNHc"/>
    <property type="match status" value="1"/>
</dbReference>
<dbReference type="GO" id="GO:0008270">
    <property type="term" value="F:zinc ion binding"/>
    <property type="evidence" value="ECO:0007669"/>
    <property type="project" value="InterPro"/>
</dbReference>
<evidence type="ECO:0000313" key="3">
    <source>
        <dbReference type="Proteomes" id="UP000243650"/>
    </source>
</evidence>
<dbReference type="InterPro" id="IPR058712">
    <property type="entry name" value="SRA_ScoMcrA"/>
</dbReference>
<dbReference type="Gene3D" id="1.10.30.50">
    <property type="match status" value="1"/>
</dbReference>
<reference evidence="2 3" key="1">
    <citation type="submission" date="2018-03" db="EMBL/GenBank/DDBJ databases">
        <title>Bacillus urumqiensis sp. nov., a moderately haloalkaliphilic bacterium isolated from a salt lake.</title>
        <authorList>
            <person name="Zhao B."/>
            <person name="Liao Z."/>
        </authorList>
    </citation>
    <scope>NUCLEOTIDE SEQUENCE [LARGE SCALE GENOMIC DNA]</scope>
    <source>
        <strain evidence="2 3">BZ-SZ-XJ18</strain>
    </source>
</reference>
<keyword evidence="2" id="KW-0378">Hydrolase</keyword>
<evidence type="ECO:0000313" key="2">
    <source>
        <dbReference type="EMBL" id="PRO64560.1"/>
    </source>
</evidence>
<comment type="caution">
    <text evidence="2">The sequence shown here is derived from an EMBL/GenBank/DDBJ whole genome shotgun (WGS) entry which is preliminary data.</text>
</comment>